<dbReference type="Gene3D" id="3.40.50.1820">
    <property type="entry name" value="alpha/beta hydrolase"/>
    <property type="match status" value="1"/>
</dbReference>
<evidence type="ECO:0000259" key="1">
    <source>
        <dbReference type="Pfam" id="PF20408"/>
    </source>
</evidence>
<evidence type="ECO:0000313" key="2">
    <source>
        <dbReference type="EMBL" id="SVB70272.1"/>
    </source>
</evidence>
<feature type="non-terminal residue" evidence="2">
    <location>
        <position position="1"/>
    </location>
</feature>
<gene>
    <name evidence="2" type="ORF">METZ01_LOCUS223126</name>
</gene>
<dbReference type="InterPro" id="IPR046879">
    <property type="entry name" value="KANL3/Tex30_Abhydrolase"/>
</dbReference>
<dbReference type="SUPFAM" id="SSF53474">
    <property type="entry name" value="alpha/beta-Hydrolases"/>
    <property type="match status" value="1"/>
</dbReference>
<dbReference type="EMBL" id="UINC01053581">
    <property type="protein sequence ID" value="SVB70272.1"/>
    <property type="molecule type" value="Genomic_DNA"/>
</dbReference>
<proteinExistence type="predicted"/>
<reference evidence="2" key="1">
    <citation type="submission" date="2018-05" db="EMBL/GenBank/DDBJ databases">
        <authorList>
            <person name="Lanie J.A."/>
            <person name="Ng W.-L."/>
            <person name="Kazmierczak K.M."/>
            <person name="Andrzejewski T.M."/>
            <person name="Davidsen T.M."/>
            <person name="Wayne K.J."/>
            <person name="Tettelin H."/>
            <person name="Glass J.I."/>
            <person name="Rusch D."/>
            <person name="Podicherti R."/>
            <person name="Tsui H.-C.T."/>
            <person name="Winkler M.E."/>
        </authorList>
    </citation>
    <scope>NUCLEOTIDE SEQUENCE</scope>
</reference>
<protein>
    <recommendedName>
        <fullName evidence="1">KANL3/Tex30 alpha/beta hydrolase-like domain-containing protein</fullName>
    </recommendedName>
</protein>
<organism evidence="2">
    <name type="scientific">marine metagenome</name>
    <dbReference type="NCBI Taxonomy" id="408172"/>
    <lineage>
        <taxon>unclassified sequences</taxon>
        <taxon>metagenomes</taxon>
        <taxon>ecological metagenomes</taxon>
    </lineage>
</organism>
<name>A0A382G5X6_9ZZZZ</name>
<dbReference type="InterPro" id="IPR026555">
    <property type="entry name" value="NSL3/Tex30"/>
</dbReference>
<accession>A0A382G5X6</accession>
<dbReference type="PANTHER" id="PTHR13136">
    <property type="entry name" value="TESTIS DEVELOPMENT PROTEIN PRTD"/>
    <property type="match status" value="1"/>
</dbReference>
<dbReference type="Pfam" id="PF20408">
    <property type="entry name" value="Abhydrolase_11"/>
    <property type="match status" value="1"/>
</dbReference>
<dbReference type="AlphaFoldDB" id="A0A382G5X6"/>
<dbReference type="PANTHER" id="PTHR13136:SF11">
    <property type="entry name" value="TESTIS-EXPRESSED PROTEIN 30"/>
    <property type="match status" value="1"/>
</dbReference>
<feature type="domain" description="KANL3/Tex30 alpha/beta hydrolase-like" evidence="1">
    <location>
        <begin position="30"/>
        <end position="220"/>
    </location>
</feature>
<dbReference type="InterPro" id="IPR029058">
    <property type="entry name" value="AB_hydrolase_fold"/>
</dbReference>
<sequence>VLHTSDHSFVPTKSLGEVSAILLRPDAAKSLYVFAHGAGAGMRHSFMEAVSYRLASRRIATFRFQFPYMEVERKVPDPAPVLVDCVRSAVNEASRLVPDIPLVAGGKSMGGRMTSTAASRGFLPDVLGLAFFGFPLHPPGGTSTERADHLAHVNLPMLFLQGTRDRLADLKLLTPLLADLKPCPTVHVVHDMDHGFHVAKRTGRTNEEVLDEVCDGFCHWCDRVVRS</sequence>